<dbReference type="GeneID" id="69258321"/>
<dbReference type="InterPro" id="IPR032874">
    <property type="entry name" value="DDE_dom"/>
</dbReference>
<name>A0A0N7LQB8_9RHOB</name>
<dbReference type="Proteomes" id="UP000050783">
    <property type="component" value="Unassembled WGS sequence"/>
</dbReference>
<feature type="compositionally biased region" description="Polar residues" evidence="1">
    <location>
        <begin position="80"/>
        <end position="92"/>
    </location>
</feature>
<dbReference type="Pfam" id="PF13610">
    <property type="entry name" value="DDE_Tnp_IS240"/>
    <property type="match status" value="1"/>
</dbReference>
<evidence type="ECO:0000259" key="2">
    <source>
        <dbReference type="Pfam" id="PF13610"/>
    </source>
</evidence>
<reference evidence="3 4" key="1">
    <citation type="submission" date="2015-09" db="EMBL/GenBank/DDBJ databases">
        <authorList>
            <consortium name="Swine Surveillance"/>
        </authorList>
    </citation>
    <scope>NUCLEOTIDE SEQUENCE [LARGE SCALE GENOMIC DNA]</scope>
    <source>
        <strain evidence="3 4">CECT 4292</strain>
    </source>
</reference>
<dbReference type="EMBL" id="CYPU01000024">
    <property type="protein sequence ID" value="CUH47580.1"/>
    <property type="molecule type" value="Genomic_DNA"/>
</dbReference>
<dbReference type="PANTHER" id="PTHR35528">
    <property type="entry name" value="BLL1675 PROTEIN"/>
    <property type="match status" value="1"/>
</dbReference>
<dbReference type="RefSeq" id="WP_233493394.1">
    <property type="nucleotide sequence ID" value="NZ_CYPU01000024.1"/>
</dbReference>
<dbReference type="AlphaFoldDB" id="A0A0N7LQB8"/>
<organism evidence="3 4">
    <name type="scientific">Ruegeria atlantica</name>
    <dbReference type="NCBI Taxonomy" id="81569"/>
    <lineage>
        <taxon>Bacteria</taxon>
        <taxon>Pseudomonadati</taxon>
        <taxon>Pseudomonadota</taxon>
        <taxon>Alphaproteobacteria</taxon>
        <taxon>Rhodobacterales</taxon>
        <taxon>Roseobacteraceae</taxon>
        <taxon>Ruegeria</taxon>
    </lineage>
</organism>
<feature type="domain" description="DDE" evidence="2">
    <location>
        <begin position="6"/>
        <end position="89"/>
    </location>
</feature>
<evidence type="ECO:0000313" key="4">
    <source>
        <dbReference type="Proteomes" id="UP000050783"/>
    </source>
</evidence>
<sequence>MSVCRCWFWRAIDQYGVVMDEILQPKRYKRAAIKLLRNLLRRFGLIPKRLITDKLSSHGTTKRKVALGLDHRSHKGLNNRAENSHLSFQNGN</sequence>
<dbReference type="PANTHER" id="PTHR35528:SF3">
    <property type="entry name" value="BLL1675 PROTEIN"/>
    <property type="match status" value="1"/>
</dbReference>
<evidence type="ECO:0000313" key="3">
    <source>
        <dbReference type="EMBL" id="CUH47580.1"/>
    </source>
</evidence>
<evidence type="ECO:0000256" key="1">
    <source>
        <dbReference type="SAM" id="MobiDB-lite"/>
    </source>
</evidence>
<gene>
    <name evidence="3" type="ORF">RUA4292_01751</name>
</gene>
<accession>A0A0N7LQB8</accession>
<dbReference type="InterPro" id="IPR052183">
    <property type="entry name" value="IS_Transposase"/>
</dbReference>
<feature type="region of interest" description="Disordered" evidence="1">
    <location>
        <begin position="68"/>
        <end position="92"/>
    </location>
</feature>
<protein>
    <recommendedName>
        <fullName evidence="2">DDE domain-containing protein</fullName>
    </recommendedName>
</protein>
<proteinExistence type="predicted"/>